<dbReference type="AlphaFoldDB" id="D1CIS5"/>
<organism evidence="1 2">
    <name type="scientific">Thermobaculum terrenum (strain ATCC BAA-798 / CCMEE 7001 / YNP1)</name>
    <dbReference type="NCBI Taxonomy" id="525904"/>
    <lineage>
        <taxon>Bacteria</taxon>
        <taxon>Bacillati</taxon>
        <taxon>Chloroflexota</taxon>
        <taxon>Chloroflexia</taxon>
        <taxon>Candidatus Thermobaculales</taxon>
        <taxon>Candidatus Thermobaculaceae</taxon>
        <taxon>Thermobaculum</taxon>
    </lineage>
</organism>
<accession>D1CIS5</accession>
<reference evidence="2" key="1">
    <citation type="journal article" date="2010" name="Stand. Genomic Sci.">
        <title>Complete genome sequence of 'Thermobaculum terrenum' type strain (YNP1).</title>
        <authorList>
            <person name="Kiss H."/>
            <person name="Cleland D."/>
            <person name="Lapidus A."/>
            <person name="Lucas S."/>
            <person name="Glavina Del Rio T."/>
            <person name="Nolan M."/>
            <person name="Tice H."/>
            <person name="Han C."/>
            <person name="Goodwin L."/>
            <person name="Pitluck S."/>
            <person name="Liolios K."/>
            <person name="Ivanova N."/>
            <person name="Mavromatis K."/>
            <person name="Ovchinnikova G."/>
            <person name="Pati A."/>
            <person name="Chen A."/>
            <person name="Palaniappan K."/>
            <person name="Land M."/>
            <person name="Hauser L."/>
            <person name="Chang Y."/>
            <person name="Jeffries C."/>
            <person name="Lu M."/>
            <person name="Brettin T."/>
            <person name="Detter J."/>
            <person name="Goker M."/>
            <person name="Tindall B."/>
            <person name="Beck B."/>
            <person name="McDermott T."/>
            <person name="Woyke T."/>
            <person name="Bristow J."/>
            <person name="Eisen J."/>
            <person name="Markowitz V."/>
            <person name="Hugenholtz P."/>
            <person name="Kyrpides N."/>
            <person name="Klenk H."/>
            <person name="Cheng J."/>
        </authorList>
    </citation>
    <scope>NUCLEOTIDE SEQUENCE [LARGE SCALE GENOMIC DNA]</scope>
    <source>
        <strain evidence="2">ATCC BAA-798 / YNP1</strain>
    </source>
</reference>
<dbReference type="HOGENOM" id="CLU_191389_1_0_0"/>
<protein>
    <submittedName>
        <fullName evidence="1">Uncharacterized protein</fullName>
    </submittedName>
</protein>
<name>D1CIS5_THET1</name>
<dbReference type="STRING" id="525904.Tter_2759"/>
<keyword evidence="2" id="KW-1185">Reference proteome</keyword>
<gene>
    <name evidence="1" type="ordered locus">Tter_2759</name>
</gene>
<dbReference type="Proteomes" id="UP000000323">
    <property type="component" value="Chromosome 2"/>
</dbReference>
<evidence type="ECO:0000313" key="1">
    <source>
        <dbReference type="EMBL" id="ACZ43645.1"/>
    </source>
</evidence>
<proteinExistence type="predicted"/>
<sequence length="65" mass="7138">MYKCDRCDQPLTKANLRAGGFYVLLEKSQKGVFASPPQSDVSAYVCPSCGRVQLYADSPEAFRSS</sequence>
<dbReference type="EMBL" id="CP001826">
    <property type="protein sequence ID" value="ACZ43645.1"/>
    <property type="molecule type" value="Genomic_DNA"/>
</dbReference>
<dbReference type="RefSeq" id="WP_012876676.1">
    <property type="nucleotide sequence ID" value="NC_013526.1"/>
</dbReference>
<evidence type="ECO:0000313" key="2">
    <source>
        <dbReference type="Proteomes" id="UP000000323"/>
    </source>
</evidence>
<dbReference type="KEGG" id="ttr:Tter_2759"/>